<dbReference type="CDD" id="cd02966">
    <property type="entry name" value="TlpA_like_family"/>
    <property type="match status" value="1"/>
</dbReference>
<keyword evidence="2" id="KW-1133">Transmembrane helix</keyword>
<reference evidence="5" key="1">
    <citation type="journal article" date="2019" name="Int. J. Syst. Evol. Microbiol.">
        <title>The Global Catalogue of Microorganisms (GCM) 10K type strain sequencing project: providing services to taxonomists for standard genome sequencing and annotation.</title>
        <authorList>
            <consortium name="The Broad Institute Genomics Platform"/>
            <consortium name="The Broad Institute Genome Sequencing Center for Infectious Disease"/>
            <person name="Wu L."/>
            <person name="Ma J."/>
        </authorList>
    </citation>
    <scope>NUCLEOTIDE SEQUENCE [LARGE SCALE GENOMIC DNA]</scope>
    <source>
        <strain evidence="5">R28</strain>
    </source>
</reference>
<dbReference type="Pfam" id="PF00578">
    <property type="entry name" value="AhpC-TSA"/>
    <property type="match status" value="1"/>
</dbReference>
<protein>
    <submittedName>
        <fullName evidence="4">TlpA family protein disulfide reductase</fullName>
    </submittedName>
</protein>
<keyword evidence="2" id="KW-0472">Membrane</keyword>
<dbReference type="Gene3D" id="3.40.30.10">
    <property type="entry name" value="Glutaredoxin"/>
    <property type="match status" value="1"/>
</dbReference>
<gene>
    <name evidence="4" type="ORF">ACFSJF_15865</name>
</gene>
<keyword evidence="1" id="KW-1015">Disulfide bond</keyword>
<dbReference type="InterPro" id="IPR050553">
    <property type="entry name" value="Thioredoxin_ResA/DsbE_sf"/>
</dbReference>
<dbReference type="InterPro" id="IPR013766">
    <property type="entry name" value="Thioredoxin_domain"/>
</dbReference>
<dbReference type="Proteomes" id="UP001597383">
    <property type="component" value="Unassembled WGS sequence"/>
</dbReference>
<evidence type="ECO:0000313" key="5">
    <source>
        <dbReference type="Proteomes" id="UP001597383"/>
    </source>
</evidence>
<keyword evidence="2" id="KW-0812">Transmembrane</keyword>
<dbReference type="PROSITE" id="PS51352">
    <property type="entry name" value="THIOREDOXIN_2"/>
    <property type="match status" value="1"/>
</dbReference>
<dbReference type="PANTHER" id="PTHR42852">
    <property type="entry name" value="THIOL:DISULFIDE INTERCHANGE PROTEIN DSBE"/>
    <property type="match status" value="1"/>
</dbReference>
<dbReference type="SUPFAM" id="SSF52833">
    <property type="entry name" value="Thioredoxin-like"/>
    <property type="match status" value="1"/>
</dbReference>
<dbReference type="EMBL" id="JBHUHQ010000021">
    <property type="protein sequence ID" value="MFD2045753.1"/>
    <property type="molecule type" value="Genomic_DNA"/>
</dbReference>
<organism evidence="4 5">
    <name type="scientific">Ornithinibacillus salinisoli</name>
    <dbReference type="NCBI Taxonomy" id="1848459"/>
    <lineage>
        <taxon>Bacteria</taxon>
        <taxon>Bacillati</taxon>
        <taxon>Bacillota</taxon>
        <taxon>Bacilli</taxon>
        <taxon>Bacillales</taxon>
        <taxon>Bacillaceae</taxon>
        <taxon>Ornithinibacillus</taxon>
    </lineage>
</organism>
<keyword evidence="5" id="KW-1185">Reference proteome</keyword>
<evidence type="ECO:0000256" key="1">
    <source>
        <dbReference type="ARBA" id="ARBA00023157"/>
    </source>
</evidence>
<evidence type="ECO:0000256" key="2">
    <source>
        <dbReference type="SAM" id="Phobius"/>
    </source>
</evidence>
<dbReference type="PANTHER" id="PTHR42852:SF1">
    <property type="entry name" value="THIOREDOXIN-LIKE PROTEIN YNEN"/>
    <property type="match status" value="1"/>
</dbReference>
<evidence type="ECO:0000313" key="4">
    <source>
        <dbReference type="EMBL" id="MFD2045753.1"/>
    </source>
</evidence>
<feature type="transmembrane region" description="Helical" evidence="2">
    <location>
        <begin position="5"/>
        <end position="23"/>
    </location>
</feature>
<comment type="caution">
    <text evidence="4">The sequence shown here is derived from an EMBL/GenBank/DDBJ whole genome shotgun (WGS) entry which is preliminary data.</text>
</comment>
<proteinExistence type="predicted"/>
<feature type="domain" description="Thioredoxin" evidence="3">
    <location>
        <begin position="55"/>
        <end position="195"/>
    </location>
</feature>
<sequence length="195" mass="21817">MLKKILGVGLITVLGIILVMNVMESNKETTNSEYDVTGDTDVEGVAISPPGTSGLEIGQFAPDFELESLNGEKVKLSDLQGKKVMINFWATWCSPCKKEMPEMQKFYEDHGDEIEILAVNVTGSEKNETVVRDFIDHYSYSFPVLLDESTNVSDDYRAISFPTSYFIGTDGTIQQPRKVGPMTYDFMVEMLDELN</sequence>
<accession>A0ABW4W257</accession>
<dbReference type="InterPro" id="IPR036249">
    <property type="entry name" value="Thioredoxin-like_sf"/>
</dbReference>
<name>A0ABW4W257_9BACI</name>
<evidence type="ECO:0000259" key="3">
    <source>
        <dbReference type="PROSITE" id="PS51352"/>
    </source>
</evidence>
<dbReference type="RefSeq" id="WP_377557323.1">
    <property type="nucleotide sequence ID" value="NZ_JBHUHQ010000021.1"/>
</dbReference>
<dbReference type="InterPro" id="IPR000866">
    <property type="entry name" value="AhpC/TSA"/>
</dbReference>